<protein>
    <submittedName>
        <fullName evidence="2">Alginate export family protein</fullName>
    </submittedName>
</protein>
<accession>A0ABU5ZSS4</accession>
<evidence type="ECO:0000313" key="3">
    <source>
        <dbReference type="Proteomes" id="UP001327027"/>
    </source>
</evidence>
<comment type="caution">
    <text evidence="2">The sequence shown here is derived from an EMBL/GenBank/DDBJ whole genome shotgun (WGS) entry which is preliminary data.</text>
</comment>
<sequence>MKISKPLLLILFFTLFTANIFSQLTVDADLRARFEYRHGFNNLFPDDADPAAFVTQRSRLNIGYQQERLKLFLSIQDVSTWGDTRQILLNDGNDSFSLFQAWGQIFLNENWSLKAGRQVISYDDQRIFGELDWAMQGRFHDAALIKYESENFKADIGAAFSQEGQPNEGTGFNIQGFFSYKAMQYAYIKKNWEKISASFLFLNTGFQKFTGVNNDEPDGTFYRQTAGSYFTFPVGKINFAGSAYYQFGKANADNDLSAYQASLEATYKPGKILYGLGVELLSGTDQDGDDKNKSFFPLYGTNHKFNGFMDYFYVGNHANNVGLNDLYAKVVFTTGEKSNLLVKGHYFMANADLTADEDKYLGTEVDLVFTQKIIKNVKLNLGYSHMFASESMSLVKAGRPHDNTNNWGWAQLIINPNLFTTDFKKNIE</sequence>
<evidence type="ECO:0000259" key="1">
    <source>
        <dbReference type="Pfam" id="PF13372"/>
    </source>
</evidence>
<organism evidence="2 3">
    <name type="scientific">Aquimarina gracilis</name>
    <dbReference type="NCBI Taxonomy" id="874422"/>
    <lineage>
        <taxon>Bacteria</taxon>
        <taxon>Pseudomonadati</taxon>
        <taxon>Bacteroidota</taxon>
        <taxon>Flavobacteriia</taxon>
        <taxon>Flavobacteriales</taxon>
        <taxon>Flavobacteriaceae</taxon>
        <taxon>Aquimarina</taxon>
    </lineage>
</organism>
<evidence type="ECO:0000313" key="2">
    <source>
        <dbReference type="EMBL" id="MEB3345028.1"/>
    </source>
</evidence>
<proteinExistence type="predicted"/>
<dbReference type="EMBL" id="JAYKLX010000003">
    <property type="protein sequence ID" value="MEB3345028.1"/>
    <property type="molecule type" value="Genomic_DNA"/>
</dbReference>
<gene>
    <name evidence="2" type="ORF">U6A24_06130</name>
</gene>
<name>A0ABU5ZSS4_9FLAO</name>
<dbReference type="RefSeq" id="WP_324179064.1">
    <property type="nucleotide sequence ID" value="NZ_BAABAW010000008.1"/>
</dbReference>
<keyword evidence="3" id="KW-1185">Reference proteome</keyword>
<feature type="domain" description="Alginate export" evidence="1">
    <location>
        <begin position="23"/>
        <end position="388"/>
    </location>
</feature>
<dbReference type="Pfam" id="PF13372">
    <property type="entry name" value="Alginate_exp"/>
    <property type="match status" value="1"/>
</dbReference>
<dbReference type="InterPro" id="IPR025388">
    <property type="entry name" value="Alginate_export_dom"/>
</dbReference>
<reference evidence="2 3" key="1">
    <citation type="journal article" date="2013" name="Int. J. Syst. Evol. Microbiol.">
        <title>Aquimarina gracilis sp. nov., isolated from the gut microflora of a mussel, Mytilus coruscus, and emended description of Aquimarina spongiae.</title>
        <authorList>
            <person name="Park S.C."/>
            <person name="Choe H.N."/>
            <person name="Baik K.S."/>
            <person name="Seong C.N."/>
        </authorList>
    </citation>
    <scope>NUCLEOTIDE SEQUENCE [LARGE SCALE GENOMIC DNA]</scope>
    <source>
        <strain evidence="2 3">PSC32</strain>
    </source>
</reference>
<dbReference type="Proteomes" id="UP001327027">
    <property type="component" value="Unassembled WGS sequence"/>
</dbReference>